<proteinExistence type="inferred from homology"/>
<dbReference type="OrthoDB" id="244061at2759"/>
<dbReference type="GO" id="GO:0031083">
    <property type="term" value="C:BLOC-1 complex"/>
    <property type="evidence" value="ECO:0007669"/>
    <property type="project" value="TreeGrafter"/>
</dbReference>
<sequence>MSENNPAATDVPLSPECTSALSNNGSKVDPSANSTTSDEMIVKRAFDSIADYLSCDLDGLLLDYDVLTKMNRVMIQRYMELNADANELARRLTDTNERYRALEPSLAKIDEFDASIGKLEQAAAAVEQYCKKLEFKFQI</sequence>
<feature type="region of interest" description="Disordered" evidence="3">
    <location>
        <begin position="1"/>
        <end position="36"/>
    </location>
</feature>
<evidence type="ECO:0000256" key="3">
    <source>
        <dbReference type="SAM" id="MobiDB-lite"/>
    </source>
</evidence>
<keyword evidence="2" id="KW-0175">Coiled coil</keyword>
<evidence type="ECO:0000256" key="2">
    <source>
        <dbReference type="SAM" id="Coils"/>
    </source>
</evidence>
<keyword evidence="5" id="KW-1185">Reference proteome</keyword>
<evidence type="ECO:0008006" key="6">
    <source>
        <dbReference type="Google" id="ProtNLM"/>
    </source>
</evidence>
<gene>
    <name evidence="4" type="ORF">P879_03901</name>
</gene>
<evidence type="ECO:0000256" key="1">
    <source>
        <dbReference type="ARBA" id="ARBA00008468"/>
    </source>
</evidence>
<dbReference type="GO" id="GO:0016197">
    <property type="term" value="P:endosomal transport"/>
    <property type="evidence" value="ECO:0007669"/>
    <property type="project" value="TreeGrafter"/>
</dbReference>
<comment type="caution">
    <text evidence="4">The sequence shown here is derived from an EMBL/GenBank/DDBJ whole genome shotgun (WGS) entry which is preliminary data.</text>
</comment>
<dbReference type="PANTHER" id="PTHR46479">
    <property type="entry name" value="BIOGENESIS OF LYSOSOME-RELATED ORGANELLES COMPLEX 1 SUBUNIT 2"/>
    <property type="match status" value="1"/>
</dbReference>
<comment type="similarity">
    <text evidence="1">Belongs to the BLOC1S2 family.</text>
</comment>
<dbReference type="GO" id="GO:0032418">
    <property type="term" value="P:lysosome localization"/>
    <property type="evidence" value="ECO:0007669"/>
    <property type="project" value="TreeGrafter"/>
</dbReference>
<organism evidence="4 5">
    <name type="scientific">Paragonimus westermani</name>
    <dbReference type="NCBI Taxonomy" id="34504"/>
    <lineage>
        <taxon>Eukaryota</taxon>
        <taxon>Metazoa</taxon>
        <taxon>Spiralia</taxon>
        <taxon>Lophotrochozoa</taxon>
        <taxon>Platyhelminthes</taxon>
        <taxon>Trematoda</taxon>
        <taxon>Digenea</taxon>
        <taxon>Plagiorchiida</taxon>
        <taxon>Troglotremata</taxon>
        <taxon>Troglotrematidae</taxon>
        <taxon>Paragonimus</taxon>
    </lineage>
</organism>
<dbReference type="AlphaFoldDB" id="A0A8T0DV31"/>
<dbReference type="GO" id="GO:0000930">
    <property type="term" value="C:gamma-tubulin complex"/>
    <property type="evidence" value="ECO:0007669"/>
    <property type="project" value="TreeGrafter"/>
</dbReference>
<dbReference type="EMBL" id="JTDF01000736">
    <property type="protein sequence ID" value="KAF8571054.1"/>
    <property type="molecule type" value="Genomic_DNA"/>
</dbReference>
<evidence type="ECO:0000313" key="5">
    <source>
        <dbReference type="Proteomes" id="UP000699462"/>
    </source>
</evidence>
<feature type="coiled-coil region" evidence="2">
    <location>
        <begin position="75"/>
        <end position="102"/>
    </location>
</feature>
<reference evidence="4 5" key="1">
    <citation type="submission" date="2019-07" db="EMBL/GenBank/DDBJ databases">
        <title>Annotation for the trematode Paragonimus westermani.</title>
        <authorList>
            <person name="Choi Y.-J."/>
        </authorList>
    </citation>
    <scope>NUCLEOTIDE SEQUENCE [LARGE SCALE GENOMIC DNA]</scope>
    <source>
        <strain evidence="4">180907_Pwestermani</strain>
    </source>
</reference>
<name>A0A8T0DV31_9TREM</name>
<dbReference type="PANTHER" id="PTHR46479:SF1">
    <property type="entry name" value="BIOGENESIS OF LYSOSOME-RELATED ORGANELLES COMPLEX 1 SUBUNIT 2"/>
    <property type="match status" value="1"/>
</dbReference>
<dbReference type="InterPro" id="IPR019269">
    <property type="entry name" value="BLOC1_su2"/>
</dbReference>
<protein>
    <recommendedName>
        <fullName evidence="6">Biogenesis of lysosome-related organelles complex 1 subunit 2</fullName>
    </recommendedName>
</protein>
<dbReference type="Proteomes" id="UP000699462">
    <property type="component" value="Unassembled WGS sequence"/>
</dbReference>
<accession>A0A8T0DV31</accession>
<dbReference type="GO" id="GO:0099078">
    <property type="term" value="C:BORC complex"/>
    <property type="evidence" value="ECO:0007669"/>
    <property type="project" value="TreeGrafter"/>
</dbReference>
<feature type="compositionally biased region" description="Polar residues" evidence="3">
    <location>
        <begin position="16"/>
        <end position="36"/>
    </location>
</feature>
<dbReference type="GO" id="GO:0043015">
    <property type="term" value="F:gamma-tubulin binding"/>
    <property type="evidence" value="ECO:0007669"/>
    <property type="project" value="TreeGrafter"/>
</dbReference>
<evidence type="ECO:0000313" key="4">
    <source>
        <dbReference type="EMBL" id="KAF8571054.1"/>
    </source>
</evidence>
<dbReference type="Pfam" id="PF10046">
    <property type="entry name" value="BLOC1_2"/>
    <property type="match status" value="1"/>
</dbReference>